<organism evidence="2 3">
    <name type="scientific">Candidatus Parvarchaeum acidophilus ARMAN-5</name>
    <dbReference type="NCBI Taxonomy" id="662762"/>
    <lineage>
        <taxon>Archaea</taxon>
        <taxon>Candidatus Parvarchaeota</taxon>
        <taxon>Candidatus Parvarchaeum</taxon>
    </lineage>
</organism>
<dbReference type="AlphaFoldDB" id="D6GWM0"/>
<gene>
    <name evidence="2" type="ORF">BJBARM5_1099</name>
</gene>
<evidence type="ECO:0000313" key="2">
    <source>
        <dbReference type="EMBL" id="EFD92395.1"/>
    </source>
</evidence>
<dbReference type="Pfam" id="PF01814">
    <property type="entry name" value="Hemerythrin"/>
    <property type="match status" value="1"/>
</dbReference>
<evidence type="ECO:0000259" key="1">
    <source>
        <dbReference type="Pfam" id="PF01814"/>
    </source>
</evidence>
<dbReference type="Proteomes" id="UP000009376">
    <property type="component" value="Unassembled WGS sequence"/>
</dbReference>
<proteinExistence type="predicted"/>
<dbReference type="EMBL" id="GG745602">
    <property type="protein sequence ID" value="EFD92395.1"/>
    <property type="molecule type" value="Genomic_DNA"/>
</dbReference>
<protein>
    <recommendedName>
        <fullName evidence="1">Hemerythrin-like domain-containing protein</fullName>
    </recommendedName>
</protein>
<sequence>MLDDVLTKDHDRIDSDLKEFLVSLSSNADKDKLLSVKDSLKNHMFWEEEYLFPSIIKGNELRIKGLEAEHGSIIKLLDEVLKQLSLNDKNEAIKKTEAVLRVIKGHNETEEGYIYIGLDRLDPKKQAELMLEGSKACSR</sequence>
<name>D6GWM0_PARA5</name>
<feature type="non-terminal residue" evidence="2">
    <location>
        <position position="139"/>
    </location>
</feature>
<feature type="domain" description="Hemerythrin-like" evidence="1">
    <location>
        <begin position="3"/>
        <end position="114"/>
    </location>
</feature>
<dbReference type="Gene3D" id="1.20.120.520">
    <property type="entry name" value="nmb1532 protein domain like"/>
    <property type="match status" value="1"/>
</dbReference>
<dbReference type="InterPro" id="IPR012312">
    <property type="entry name" value="Hemerythrin-like"/>
</dbReference>
<evidence type="ECO:0000313" key="3">
    <source>
        <dbReference type="Proteomes" id="UP000009376"/>
    </source>
</evidence>
<accession>D6GWM0</accession>
<reference evidence="2 3" key="1">
    <citation type="journal article" date="2010" name="Proc. Natl. Acad. Sci. U.S.A.">
        <title>Enigmatic, ultrasmall, uncultivated Archaea.</title>
        <authorList>
            <person name="Baker B.J."/>
            <person name="Comolli L.R."/>
            <person name="Dick G.J."/>
            <person name="Hauser L.J."/>
            <person name="Hyatt D."/>
            <person name="Dill B.D."/>
            <person name="Land M.L."/>
            <person name="Verberkmoes N.C."/>
            <person name="Hettich R.L."/>
            <person name="Banfield J.F."/>
        </authorList>
    </citation>
    <scope>NUCLEOTIDE SEQUENCE [LARGE SCALE GENOMIC DNA]</scope>
</reference>